<dbReference type="SUPFAM" id="SSF55205">
    <property type="entry name" value="EPT/RTPC-like"/>
    <property type="match status" value="1"/>
</dbReference>
<evidence type="ECO:0000256" key="1">
    <source>
        <dbReference type="ARBA" id="ARBA00022679"/>
    </source>
</evidence>
<dbReference type="RefSeq" id="WP_195815048.1">
    <property type="nucleotide sequence ID" value="NZ_JADOBI010000007.1"/>
</dbReference>
<dbReference type="PANTHER" id="PTHR21090">
    <property type="entry name" value="AROM/DEHYDROQUINATE SYNTHASE"/>
    <property type="match status" value="1"/>
</dbReference>
<dbReference type="EMBL" id="JADOBI010000007">
    <property type="protein sequence ID" value="MBF7981126.1"/>
    <property type="molecule type" value="Genomic_DNA"/>
</dbReference>
<dbReference type="Gene3D" id="3.65.10.10">
    <property type="entry name" value="Enolpyruvate transferase domain"/>
    <property type="match status" value="2"/>
</dbReference>
<dbReference type="PANTHER" id="PTHR21090:SF5">
    <property type="entry name" value="PENTAFUNCTIONAL AROM POLYPEPTIDE"/>
    <property type="match status" value="1"/>
</dbReference>
<dbReference type="Proteomes" id="UP000636811">
    <property type="component" value="Unassembled WGS sequence"/>
</dbReference>
<organism evidence="3 4">
    <name type="scientific">Rahnella laticis</name>
    <dbReference type="NCBI Taxonomy" id="2787622"/>
    <lineage>
        <taxon>Bacteria</taxon>
        <taxon>Pseudomonadati</taxon>
        <taxon>Pseudomonadota</taxon>
        <taxon>Gammaproteobacteria</taxon>
        <taxon>Enterobacterales</taxon>
        <taxon>Yersiniaceae</taxon>
        <taxon>Rahnella</taxon>
    </lineage>
</organism>
<accession>A0ABS0E8E7</accession>
<dbReference type="InterPro" id="IPR013792">
    <property type="entry name" value="RNA3'P_cycl/enolpyr_Trfase_a/b"/>
</dbReference>
<dbReference type="Pfam" id="PF00275">
    <property type="entry name" value="EPSP_synthase"/>
    <property type="match status" value="1"/>
</dbReference>
<gene>
    <name evidence="3" type="ORF">IV433_17045</name>
</gene>
<dbReference type="InterPro" id="IPR001986">
    <property type="entry name" value="Enolpyruvate_Tfrase_dom"/>
</dbReference>
<name>A0ABS0E8E7_9GAMM</name>
<dbReference type="InterPro" id="IPR036968">
    <property type="entry name" value="Enolpyruvate_Tfrase_sf"/>
</dbReference>
<sequence length="432" mass="47284">MEKVIVYPGAGLNGDISIPSSKPHIQRALLLALLNERTTKIVNISWNTETENLLRALKQFGLKVLEETDTTILLRGMGWDLDVNGEINAEGSGMLFRTCSALAALTNDVVRIKCNESLFSRESLFDDAFCSLLNISLIRIGRNLVEVRRKQHNEQLPLTTKNSTQFISFALFVSPFLDNKVIPVCDKDVGAGYIAMTIQSMEMLGSSVIHTPGQLKVAEYAPRDITINIPSDFTSLSYVASSILSIIGESQVKIVNYHHGGTINEEHLFKIYNNFGLSLEHDLKLKELILTRRPSMPLHTEISLKELPSAAANIIAATSNLGGHLIFNGVTGINNHKCQRAFVISENIRRMGGTSSLIFNSIGVFEKIYIGGGEQLSGGIELHSYGDHRVCAANVIAALGAKQASTIHGVKKLNDGFPGFIETLKRLGANIQ</sequence>
<proteinExistence type="predicted"/>
<keyword evidence="1" id="KW-0808">Transferase</keyword>
<reference evidence="3 4" key="1">
    <citation type="submission" date="2020-11" db="EMBL/GenBank/DDBJ databases">
        <title>Taxonomic investigation of Rahnella strains.</title>
        <authorList>
            <person name="Lee S.D."/>
        </authorList>
    </citation>
    <scope>NUCLEOTIDE SEQUENCE [LARGE SCALE GENOMIC DNA]</scope>
    <source>
        <strain evidence="3 4">SAP-17</strain>
    </source>
</reference>
<comment type="caution">
    <text evidence="3">The sequence shown here is derived from an EMBL/GenBank/DDBJ whole genome shotgun (WGS) entry which is preliminary data.</text>
</comment>
<protein>
    <submittedName>
        <fullName evidence="3">3-phosphoshikimate 1-carboxyvinyltransferase</fullName>
    </submittedName>
</protein>
<evidence type="ECO:0000259" key="2">
    <source>
        <dbReference type="Pfam" id="PF00275"/>
    </source>
</evidence>
<evidence type="ECO:0000313" key="4">
    <source>
        <dbReference type="Proteomes" id="UP000636811"/>
    </source>
</evidence>
<keyword evidence="4" id="KW-1185">Reference proteome</keyword>
<evidence type="ECO:0000313" key="3">
    <source>
        <dbReference type="EMBL" id="MBF7981126.1"/>
    </source>
</evidence>
<feature type="domain" description="Enolpyruvate transferase" evidence="2">
    <location>
        <begin position="8"/>
        <end position="424"/>
    </location>
</feature>